<evidence type="ECO:0000256" key="1">
    <source>
        <dbReference type="SAM" id="Coils"/>
    </source>
</evidence>
<comment type="caution">
    <text evidence="3">The sequence shown here is derived from an EMBL/GenBank/DDBJ whole genome shotgun (WGS) entry which is preliminary data.</text>
</comment>
<gene>
    <name evidence="3" type="ORF">LTR36_005598</name>
</gene>
<reference evidence="3 4" key="1">
    <citation type="submission" date="2021-11" db="EMBL/GenBank/DDBJ databases">
        <title>Black yeast isolated from Biological Soil Crust.</title>
        <authorList>
            <person name="Kurbessoian T."/>
        </authorList>
    </citation>
    <scope>NUCLEOTIDE SEQUENCE [LARGE SCALE GENOMIC DNA]</scope>
    <source>
        <strain evidence="3 4">CCFEE 5522</strain>
    </source>
</reference>
<sequence length="1067" mass="118219">MAAYSMLLAEVDRVVDSPYPTQLKSLRDVLYTKCSVADINRCVQVRLCRIDDLAFCMLEGLRQWPYVLDIITRLACNATVRDALLQREPTLLSDLVEQALKTDHGRTKYSTAAVSMLSHPLPDDITLPSGVQGLFLRLVDRAVEIPSAATVTPVYSLLQGTSTLLLGLLSKETLSHFEEQLLDILFNSSRRSNHDGDQLLTLRCLAIMKLVATAADDQLMLTNSFYQTQELLASTQATSPRRNAAEMRKFFMGSGQVPKTITLLVLQSMWACQATGESLDERREALRLANDLMTVIPSELRDQWCASNTTVIQKLQHKALACEAEHSLQLQAFGLISQLCKPVFLQMSVVESIRQTISQPEALTRAGAQDQASWSHCMAAVLDLHTTEALLHKLLSYLVEANPSQIMESATVLVQLIRTLVVLADEHQEVTEAAMIVLSTDSFLQQLQGLTERAKSGAGPAVNGTTLCNVTWQNARRKACVEFSSLLLTSALNSHHTEHALAPHTASLLLELHTASARHDQRCRHTRLKHRQAQSCIAFVEHEGTPDDLPTNWRKALEAHLASEAQVNQSTLSRLFAQACQDLEARCEGVEQPLRDEQARRIELQEQYDSLNEAYATLEAQTIDGKLHYDSVEAERDQFLHDIDIAREESDGVMRRVSELERTLREGNQDAERRLGELQSAKDAADLQHATALAQKEEEVEDLEERAAATTKHLANKSDERDKLYAEVHDLRTTKDGLQADTTRLSGELDEKLAELDNLHSTARESAAYFTSLEAELQTARDDLAKDRKAHEQNLQQVQEHHKQIREAANASHNELMDHLAAQQGEEAANLERQLAVLRGESEKMAEQHAAELTKCEEEARDAEQQIDRLHRKCKQKDQQIAEANAMRSNLMAAMGIGQVQTQASLPHRTRTSSARTQLEPNSQLGPSPPTPASVDGTESEIIDGRASFASNASSGHSRNGPTPKRARPRKSFKAPSPAKPRLSMGTKAGRASAGGRSNPKRQPLLSVSVNRSPRKAAPRTPSKVAPRDAEDEYDDSTFDDNELLGHTPGGKMDVDLSGMLAEDTQE</sequence>
<accession>A0AAV9JEL4</accession>
<name>A0AAV9JEL4_9PEZI</name>
<feature type="coiled-coil region" evidence="1">
    <location>
        <begin position="770"/>
        <end position="887"/>
    </location>
</feature>
<dbReference type="EMBL" id="JAVFHQ010000032">
    <property type="protein sequence ID" value="KAK4543455.1"/>
    <property type="molecule type" value="Genomic_DNA"/>
</dbReference>
<feature type="region of interest" description="Disordered" evidence="2">
    <location>
        <begin position="694"/>
        <end position="719"/>
    </location>
</feature>
<proteinExistence type="predicted"/>
<keyword evidence="1" id="KW-0175">Coiled coil</keyword>
<organism evidence="3 4">
    <name type="scientific">Oleoguttula mirabilis</name>
    <dbReference type="NCBI Taxonomy" id="1507867"/>
    <lineage>
        <taxon>Eukaryota</taxon>
        <taxon>Fungi</taxon>
        <taxon>Dikarya</taxon>
        <taxon>Ascomycota</taxon>
        <taxon>Pezizomycotina</taxon>
        <taxon>Dothideomycetes</taxon>
        <taxon>Dothideomycetidae</taxon>
        <taxon>Mycosphaerellales</taxon>
        <taxon>Teratosphaeriaceae</taxon>
        <taxon>Oleoguttula</taxon>
    </lineage>
</organism>
<protein>
    <submittedName>
        <fullName evidence="3">Uncharacterized protein</fullName>
    </submittedName>
</protein>
<dbReference type="Proteomes" id="UP001324427">
    <property type="component" value="Unassembled WGS sequence"/>
</dbReference>
<keyword evidence="4" id="KW-1185">Reference proteome</keyword>
<feature type="region of interest" description="Disordered" evidence="2">
    <location>
        <begin position="902"/>
        <end position="1067"/>
    </location>
</feature>
<evidence type="ECO:0000313" key="4">
    <source>
        <dbReference type="Proteomes" id="UP001324427"/>
    </source>
</evidence>
<feature type="compositionally biased region" description="Polar residues" evidence="2">
    <location>
        <begin position="949"/>
        <end position="961"/>
    </location>
</feature>
<feature type="compositionally biased region" description="Polar residues" evidence="2">
    <location>
        <begin position="912"/>
        <end position="926"/>
    </location>
</feature>
<evidence type="ECO:0000256" key="2">
    <source>
        <dbReference type="SAM" id="MobiDB-lite"/>
    </source>
</evidence>
<evidence type="ECO:0000313" key="3">
    <source>
        <dbReference type="EMBL" id="KAK4543455.1"/>
    </source>
</evidence>
<dbReference type="AlphaFoldDB" id="A0AAV9JEL4"/>
<feature type="compositionally biased region" description="Acidic residues" evidence="2">
    <location>
        <begin position="1030"/>
        <end position="1043"/>
    </location>
</feature>
<dbReference type="Gene3D" id="1.10.287.1490">
    <property type="match status" value="1"/>
</dbReference>